<keyword evidence="1" id="KW-0614">Plasmid</keyword>
<dbReference type="Proteomes" id="UP000257607">
    <property type="component" value="Plasmid p-1.1928_2"/>
</dbReference>
<dbReference type="RefSeq" id="WP_116843834.1">
    <property type="nucleotide sequence ID" value="NZ_CP031005.1"/>
</dbReference>
<evidence type="ECO:0000313" key="1">
    <source>
        <dbReference type="EMBL" id="AXN36880.1"/>
    </source>
</evidence>
<protein>
    <submittedName>
        <fullName evidence="1">Uncharacterized protein</fullName>
    </submittedName>
</protein>
<dbReference type="AlphaFoldDB" id="A0A385AGT2"/>
<evidence type="ECO:0000313" key="2">
    <source>
        <dbReference type="Proteomes" id="UP000257607"/>
    </source>
</evidence>
<sequence length="170" mass="19212">MSTTSYIFTESEGTSYKGISVHFEGQLTGVGAMLLANYKDAQKVANLVELGEIMSLGANLEPCEAVSRFGCGALIKDAFHALSKPEKTRLKDDYFSSKYTIAYHRDGGENLKTINYKNALALMTDLKYKNDGMTNVYLFQNKKWFYLDLNEYKWCELAPKLEDGERKELA</sequence>
<accession>A0A385AGT2</accession>
<reference evidence="1 2" key="1">
    <citation type="submission" date="2018-07" db="EMBL/GenBank/DDBJ databases">
        <title>Lactobacillus curvatus genome sequence.</title>
        <authorList>
            <person name="Prechtl R."/>
        </authorList>
    </citation>
    <scope>NUCLEOTIDE SEQUENCE [LARGE SCALE GENOMIC DNA]</scope>
    <source>
        <strain evidence="1 2">TMW 1.1928</strain>
        <plasmid evidence="1 2">p-1.1928_2</plasmid>
    </source>
</reference>
<name>A0A385AGT2_LATCU</name>
<organism evidence="1 2">
    <name type="scientific">Latilactobacillus curvatus</name>
    <name type="common">Lactobacillus curvatus</name>
    <dbReference type="NCBI Taxonomy" id="28038"/>
    <lineage>
        <taxon>Bacteria</taxon>
        <taxon>Bacillati</taxon>
        <taxon>Bacillota</taxon>
        <taxon>Bacilli</taxon>
        <taxon>Lactobacillales</taxon>
        <taxon>Lactobacillaceae</taxon>
        <taxon>Latilactobacillus</taxon>
    </lineage>
</organism>
<dbReference type="EMBL" id="CP031005">
    <property type="protein sequence ID" value="AXN36880.1"/>
    <property type="molecule type" value="Genomic_DNA"/>
</dbReference>
<proteinExistence type="predicted"/>
<gene>
    <name evidence="1" type="ORF">DT351_11060</name>
</gene>
<geneLocation type="plasmid" evidence="1 2">
    <name>p-1.1928_2</name>
</geneLocation>